<keyword evidence="5 12" id="KW-1133">Transmembrane helix</keyword>
<dbReference type="AlphaFoldDB" id="A0AAV1PC86"/>
<keyword evidence="7" id="KW-1015">Disulfide bond</keyword>
<comment type="subcellular location">
    <subcellularLocation>
        <location evidence="1">Cell membrane</location>
        <topology evidence="1">Single-pass type I membrane protein</topology>
    </subcellularLocation>
</comment>
<dbReference type="GO" id="GO:0071222">
    <property type="term" value="P:cellular response to lipopolysaccharide"/>
    <property type="evidence" value="ECO:0007669"/>
    <property type="project" value="TreeGrafter"/>
</dbReference>
<dbReference type="SMART" id="SM00406">
    <property type="entry name" value="IGv"/>
    <property type="match status" value="4"/>
</dbReference>
<feature type="transmembrane region" description="Helical" evidence="12">
    <location>
        <begin position="363"/>
        <end position="386"/>
    </location>
</feature>
<evidence type="ECO:0000256" key="12">
    <source>
        <dbReference type="SAM" id="Phobius"/>
    </source>
</evidence>
<feature type="signal peptide" evidence="13">
    <location>
        <begin position="1"/>
        <end position="19"/>
    </location>
</feature>
<dbReference type="InterPro" id="IPR007110">
    <property type="entry name" value="Ig-like_dom"/>
</dbReference>
<evidence type="ECO:0000313" key="15">
    <source>
        <dbReference type="EMBL" id="CAK6969278.1"/>
    </source>
</evidence>
<proteinExistence type="predicted"/>
<dbReference type="GO" id="GO:0031295">
    <property type="term" value="P:T cell costimulation"/>
    <property type="evidence" value="ECO:0007669"/>
    <property type="project" value="TreeGrafter"/>
</dbReference>
<keyword evidence="2" id="KW-1003">Cell membrane</keyword>
<feature type="transmembrane region" description="Helical" evidence="12">
    <location>
        <begin position="713"/>
        <end position="731"/>
    </location>
</feature>
<evidence type="ECO:0000256" key="2">
    <source>
        <dbReference type="ARBA" id="ARBA00022475"/>
    </source>
</evidence>
<feature type="domain" description="Ig-like" evidence="14">
    <location>
        <begin position="743"/>
        <end position="837"/>
    </location>
</feature>
<feature type="region of interest" description="Disordered" evidence="11">
    <location>
        <begin position="1060"/>
        <end position="1079"/>
    </location>
</feature>
<keyword evidence="3 12" id="KW-0812">Transmembrane</keyword>
<evidence type="ECO:0000256" key="4">
    <source>
        <dbReference type="ARBA" id="ARBA00022729"/>
    </source>
</evidence>
<dbReference type="GO" id="GO:0006955">
    <property type="term" value="P:immune response"/>
    <property type="evidence" value="ECO:0007669"/>
    <property type="project" value="TreeGrafter"/>
</dbReference>
<reference evidence="15 16" key="1">
    <citation type="submission" date="2024-01" db="EMBL/GenBank/DDBJ databases">
        <authorList>
            <person name="Alioto T."/>
            <person name="Alioto T."/>
            <person name="Gomez Garrido J."/>
        </authorList>
    </citation>
    <scope>NUCLEOTIDE SEQUENCE [LARGE SCALE GENOMIC DNA]</scope>
</reference>
<dbReference type="InterPro" id="IPR003598">
    <property type="entry name" value="Ig_sub2"/>
</dbReference>
<keyword evidence="8" id="KW-0675">Receptor</keyword>
<name>A0AAV1PC86_SCOSC</name>
<dbReference type="InterPro" id="IPR013106">
    <property type="entry name" value="Ig_V-set"/>
</dbReference>
<dbReference type="GO" id="GO:0007166">
    <property type="term" value="P:cell surface receptor signaling pathway"/>
    <property type="evidence" value="ECO:0007669"/>
    <property type="project" value="TreeGrafter"/>
</dbReference>
<evidence type="ECO:0000256" key="5">
    <source>
        <dbReference type="ARBA" id="ARBA00022989"/>
    </source>
</evidence>
<feature type="compositionally biased region" description="Acidic residues" evidence="11">
    <location>
        <begin position="66"/>
        <end position="89"/>
    </location>
</feature>
<evidence type="ECO:0000256" key="7">
    <source>
        <dbReference type="ARBA" id="ARBA00023157"/>
    </source>
</evidence>
<dbReference type="EMBL" id="CAWUFR010000133">
    <property type="protein sequence ID" value="CAK6969278.1"/>
    <property type="molecule type" value="Genomic_DNA"/>
</dbReference>
<evidence type="ECO:0000259" key="14">
    <source>
        <dbReference type="PROSITE" id="PS50835"/>
    </source>
</evidence>
<comment type="caution">
    <text evidence="15">The sequence shown here is derived from an EMBL/GenBank/DDBJ whole genome shotgun (WGS) entry which is preliminary data.</text>
</comment>
<feature type="domain" description="Ig-like" evidence="14">
    <location>
        <begin position="935"/>
        <end position="1018"/>
    </location>
</feature>
<keyword evidence="9" id="KW-0325">Glycoprotein</keyword>
<dbReference type="GO" id="GO:0009897">
    <property type="term" value="C:external side of plasma membrane"/>
    <property type="evidence" value="ECO:0007669"/>
    <property type="project" value="TreeGrafter"/>
</dbReference>
<dbReference type="GO" id="GO:0042130">
    <property type="term" value="P:negative regulation of T cell proliferation"/>
    <property type="evidence" value="ECO:0007669"/>
    <property type="project" value="TreeGrafter"/>
</dbReference>
<dbReference type="PANTHER" id="PTHR25466:SF14">
    <property type="entry name" value="BUTYROPHILIN SUBFAMILY 2 MEMBER A2-LIKE-RELATED"/>
    <property type="match status" value="1"/>
</dbReference>
<protein>
    <submittedName>
        <fullName evidence="15">Hemicentin-2-like isoform X1</fullName>
    </submittedName>
</protein>
<evidence type="ECO:0000256" key="10">
    <source>
        <dbReference type="ARBA" id="ARBA00023319"/>
    </source>
</evidence>
<feature type="transmembrane region" description="Helical" evidence="12">
    <location>
        <begin position="1034"/>
        <end position="1055"/>
    </location>
</feature>
<dbReference type="InterPro" id="IPR013783">
    <property type="entry name" value="Ig-like_fold"/>
</dbReference>
<organism evidence="15 16">
    <name type="scientific">Scomber scombrus</name>
    <name type="common">Atlantic mackerel</name>
    <name type="synonym">Scomber vernalis</name>
    <dbReference type="NCBI Taxonomy" id="13677"/>
    <lineage>
        <taxon>Eukaryota</taxon>
        <taxon>Metazoa</taxon>
        <taxon>Chordata</taxon>
        <taxon>Craniata</taxon>
        <taxon>Vertebrata</taxon>
        <taxon>Euteleostomi</taxon>
        <taxon>Actinopterygii</taxon>
        <taxon>Neopterygii</taxon>
        <taxon>Teleostei</taxon>
        <taxon>Neoteleostei</taxon>
        <taxon>Acanthomorphata</taxon>
        <taxon>Pelagiaria</taxon>
        <taxon>Scombriformes</taxon>
        <taxon>Scombridae</taxon>
        <taxon>Scomber</taxon>
    </lineage>
</organism>
<accession>A0AAV1PC86</accession>
<feature type="region of interest" description="Disordered" evidence="11">
    <location>
        <begin position="63"/>
        <end position="96"/>
    </location>
</feature>
<dbReference type="SUPFAM" id="SSF48726">
    <property type="entry name" value="Immunoglobulin"/>
    <property type="match status" value="7"/>
</dbReference>
<dbReference type="InterPro" id="IPR013162">
    <property type="entry name" value="CD80_C2-set"/>
</dbReference>
<keyword evidence="10" id="KW-0393">Immunoglobulin domain</keyword>
<dbReference type="GO" id="GO:0042102">
    <property type="term" value="P:positive regulation of T cell proliferation"/>
    <property type="evidence" value="ECO:0007669"/>
    <property type="project" value="TreeGrafter"/>
</dbReference>
<keyword evidence="16" id="KW-1185">Reference proteome</keyword>
<evidence type="ECO:0000256" key="13">
    <source>
        <dbReference type="SAM" id="SignalP"/>
    </source>
</evidence>
<feature type="domain" description="Ig-like" evidence="14">
    <location>
        <begin position="25"/>
        <end position="145"/>
    </location>
</feature>
<dbReference type="SMART" id="SM00408">
    <property type="entry name" value="IGc2"/>
    <property type="match status" value="5"/>
</dbReference>
<keyword evidence="4 13" id="KW-0732">Signal</keyword>
<gene>
    <name evidence="15" type="ORF">FSCOSCO3_A015746</name>
</gene>
<evidence type="ECO:0000256" key="3">
    <source>
        <dbReference type="ARBA" id="ARBA00022692"/>
    </source>
</evidence>
<dbReference type="Pfam" id="PF08205">
    <property type="entry name" value="C2-set_2"/>
    <property type="match status" value="1"/>
</dbReference>
<evidence type="ECO:0000256" key="6">
    <source>
        <dbReference type="ARBA" id="ARBA00023136"/>
    </source>
</evidence>
<dbReference type="SMART" id="SM00409">
    <property type="entry name" value="IG"/>
    <property type="match status" value="6"/>
</dbReference>
<sequence length="1079" mass="121178">MSTIHTWACFLLWISVATQDKTPDVTVTCFVSEECVLPCSFQPASKEVIRWFRQDVEMYKFKREDDGDGDDHDDDEDNDDDDDDDDESSEEHFEHEQIAGRASIFPHLISHGNATLIIRNSGLKDRGTYRCHVNTKGGQHNAKVILKVEAPIRGLSVELSRLSGYEEMKCVVRNVFPAPRVSWETEPPTFEDLRPITRMLADKQGLYTVDSRLKMLNGQPGLIYICKVTTSYGGPPWTASLRERAIRGTDSRDLTIPCYAPQYLNNPSLDWSFSNGEDLAHILTYNSQTGHVASSPPWNSHVELDAFRVPFGDGSLRLMDPKHSEHSGSYTCTFAMPYNTHTERSDVTIDTPIVNFSTAEKPFHWWIVVLVIAVLVLTLAGMLAYLKMRGNTSKARNDPEEMTELHVAKDHEVTCSFMGSCILPCKFQAGADVVIHWIQVTGNAPVHSYYHNQDQLSHQNLHFKDRTSLFKNEISTGNASLQLRGVEVRDGGKYKCYTSTISGNKESFIILNVNAPVHVVNIQQVENKITCSSDGIYPKPELTWSISPDSVVTPENKTDVQEAEKQLYNIKSSRTLLDNAGDFTSICTVSTQRSGRKATLSTKTEKSEDTKITCTALSTPWTDLVWTFNHSQIILTQNGSNNQYTVLEEWESRVKDVSQSGDLTLKDLSSKDDGTYTCKLSNSDETSIKNIILTIKVQYNINGYQRKLNSRMAGVKCVVFLMVVNFLWSLVRGDTEVSCIVMESCVLPCSFRGGDEVIIHWVNATAVNTKESVHSYYSDADQLTHQDQRFRGRTSLFRDQISRGNTSLQLTEVEVQDEGRYKCYTSTISGYEESFINLRVDAPVRKVNFQQVENRITCSSDGIYPETKITWSTNPPSSLTLHKTTEVQRTEQQLYNISSSLTLSDNVTDLDYICTISTRTNSRRASLIRQTSMNGASSEITIPCTSSNISLTTLIWRFNGQTILTQTGSNIPYNASEEWIQQVKDVSKTGSLTLKGLSSKHDGTYTCELSNAEETYITNTILKVIEDSSTNGPVIVGVVVAVVFCIVVAVVLVWWKQNREQPNNDQPPPERIPFRGNKD</sequence>
<dbReference type="PROSITE" id="PS50835">
    <property type="entry name" value="IG_LIKE"/>
    <property type="match status" value="7"/>
</dbReference>
<dbReference type="CDD" id="cd00096">
    <property type="entry name" value="Ig"/>
    <property type="match status" value="2"/>
</dbReference>
<dbReference type="InterPro" id="IPR053896">
    <property type="entry name" value="BTN3A2-like_Ig-C"/>
</dbReference>
<dbReference type="FunFam" id="2.60.40.10:FF:000142">
    <property type="entry name" value="V-set domain-containing T-cell activation inhibitor 1"/>
    <property type="match status" value="2"/>
</dbReference>
<evidence type="ECO:0000256" key="11">
    <source>
        <dbReference type="SAM" id="MobiDB-lite"/>
    </source>
</evidence>
<feature type="domain" description="Ig-like" evidence="14">
    <location>
        <begin position="399"/>
        <end position="512"/>
    </location>
</feature>
<evidence type="ECO:0000256" key="1">
    <source>
        <dbReference type="ARBA" id="ARBA00004251"/>
    </source>
</evidence>
<evidence type="ECO:0000256" key="9">
    <source>
        <dbReference type="ARBA" id="ARBA00023180"/>
    </source>
</evidence>
<dbReference type="Proteomes" id="UP001314229">
    <property type="component" value="Unassembled WGS sequence"/>
</dbReference>
<dbReference type="InterPro" id="IPR003599">
    <property type="entry name" value="Ig_sub"/>
</dbReference>
<feature type="chain" id="PRO_5043527742" evidence="13">
    <location>
        <begin position="20"/>
        <end position="1079"/>
    </location>
</feature>
<dbReference type="PANTHER" id="PTHR25466">
    <property type="entry name" value="T-LYMPHOCYTE ACTIVATION ANTIGEN"/>
    <property type="match status" value="1"/>
</dbReference>
<dbReference type="Pfam" id="PF07686">
    <property type="entry name" value="V-set"/>
    <property type="match status" value="2"/>
</dbReference>
<dbReference type="Pfam" id="PF13927">
    <property type="entry name" value="Ig_3"/>
    <property type="match status" value="2"/>
</dbReference>
<dbReference type="InterPro" id="IPR036179">
    <property type="entry name" value="Ig-like_dom_sf"/>
</dbReference>
<evidence type="ECO:0000313" key="16">
    <source>
        <dbReference type="Proteomes" id="UP001314229"/>
    </source>
</evidence>
<feature type="domain" description="Ig-like" evidence="14">
    <location>
        <begin position="606"/>
        <end position="689"/>
    </location>
</feature>
<keyword evidence="6 12" id="KW-0472">Membrane</keyword>
<dbReference type="Gene3D" id="2.60.40.10">
    <property type="entry name" value="Immunoglobulins"/>
    <property type="match status" value="9"/>
</dbReference>
<dbReference type="Pfam" id="PF22705">
    <property type="entry name" value="C2-set_3"/>
    <property type="match status" value="1"/>
</dbReference>
<evidence type="ECO:0000256" key="8">
    <source>
        <dbReference type="ARBA" id="ARBA00023170"/>
    </source>
</evidence>
<feature type="domain" description="Ig-like" evidence="14">
    <location>
        <begin position="235"/>
        <end position="348"/>
    </location>
</feature>
<dbReference type="InterPro" id="IPR051713">
    <property type="entry name" value="T-cell_Activation_Regulation"/>
</dbReference>
<feature type="domain" description="Ig-like" evidence="14">
    <location>
        <begin position="850"/>
        <end position="926"/>
    </location>
</feature>